<evidence type="ECO:0000313" key="3">
    <source>
        <dbReference type="EMBL" id="MUK50054.1"/>
    </source>
</evidence>
<dbReference type="Pfam" id="PF09937">
    <property type="entry name" value="DUF2169"/>
    <property type="match status" value="1"/>
</dbReference>
<organism evidence="2 4">
    <name type="scientific">Aliivibrio fischeri</name>
    <name type="common">Vibrio fischeri</name>
    <dbReference type="NCBI Taxonomy" id="668"/>
    <lineage>
        <taxon>Bacteria</taxon>
        <taxon>Pseudomonadati</taxon>
        <taxon>Pseudomonadota</taxon>
        <taxon>Gammaproteobacteria</taxon>
        <taxon>Vibrionales</taxon>
        <taxon>Vibrionaceae</taxon>
        <taxon>Aliivibrio</taxon>
    </lineage>
</organism>
<evidence type="ECO:0000259" key="1">
    <source>
        <dbReference type="Pfam" id="PF09937"/>
    </source>
</evidence>
<protein>
    <submittedName>
        <fullName evidence="3">DUF2169 domain-containing protein</fullName>
    </submittedName>
</protein>
<feature type="domain" description="DUF2169" evidence="1">
    <location>
        <begin position="24"/>
        <end position="303"/>
    </location>
</feature>
<comment type="caution">
    <text evidence="2">The sequence shown here is derived from an EMBL/GenBank/DDBJ whole genome shotgun (WGS) entry which is preliminary data.</text>
</comment>
<dbReference type="EMBL" id="WOBN01000020">
    <property type="protein sequence ID" value="MUK50054.1"/>
    <property type="molecule type" value="Genomic_DNA"/>
</dbReference>
<proteinExistence type="predicted"/>
<dbReference type="RefSeq" id="WP_146860589.1">
    <property type="nucleotide sequence ID" value="NZ_BJTZ01000001.1"/>
</dbReference>
<reference evidence="3 5" key="2">
    <citation type="submission" date="2019-11" db="EMBL/GenBank/DDBJ databases">
        <title>Using colonization assays and comparative genomics to discover symbiosis behaviors and factors in Vibrio fischeri.</title>
        <authorList>
            <person name="Bongrand C."/>
            <person name="Moriano-Gutierrez S."/>
            <person name="Arevalo P."/>
            <person name="Mcfall-Ngai M."/>
            <person name="Visick K."/>
            <person name="Polz M.F."/>
            <person name="Ruby E.G."/>
        </authorList>
    </citation>
    <scope>NUCLEOTIDE SEQUENCE [LARGE SCALE GENOMIC DNA]</scope>
    <source>
        <strain evidence="5">emors.4.1</strain>
        <strain evidence="3">Emors.4.1</strain>
    </source>
</reference>
<name>A0A510UBY0_ALIFS</name>
<accession>A0A510UBY0</accession>
<dbReference type="Proteomes" id="UP000321787">
    <property type="component" value="Unassembled WGS sequence"/>
</dbReference>
<reference evidence="2 4" key="1">
    <citation type="submission" date="2019-07" db="EMBL/GenBank/DDBJ databases">
        <title>Whole genome shotgun sequence of Aliivibrio fischeri NBRC 101058.</title>
        <authorList>
            <person name="Hosoyama A."/>
            <person name="Uohara A."/>
            <person name="Ohji S."/>
            <person name="Ichikawa N."/>
        </authorList>
    </citation>
    <scope>NUCLEOTIDE SEQUENCE [LARGE SCALE GENOMIC DNA]</scope>
    <source>
        <strain evidence="2 4">NBRC 101058</strain>
    </source>
</reference>
<evidence type="ECO:0000313" key="2">
    <source>
        <dbReference type="EMBL" id="GEK12084.1"/>
    </source>
</evidence>
<dbReference type="Proteomes" id="UP000448038">
    <property type="component" value="Unassembled WGS sequence"/>
</dbReference>
<dbReference type="EMBL" id="BJTZ01000001">
    <property type="protein sequence ID" value="GEK12084.1"/>
    <property type="molecule type" value="Genomic_DNA"/>
</dbReference>
<gene>
    <name evidence="2" type="ORF">AFI02nite_01200</name>
    <name evidence="3" type="ORF">GNP88_12850</name>
</gene>
<dbReference type="AlphaFoldDB" id="A0A510UBY0"/>
<sequence length="325" mass="37358">MQLWDIDSESPFTLKGRFQRDSEGHEVWVLSMKRAWTFLDGSWSEEVDNLELNDDPIYLDEPGFSAMVADHDFPIYKKNTDVLIYGKARSYAKKPVHSQLCRVLIDEHIDKTLKVVGERHWVDHSGSITVSTTQSFIERDIDYSNAIGGDERNRIGGGAAETNTELLKAKVPSIFYPDQNWQASSKKVKVAGFGPMPPFFHDRAKWAGTFDEKWFEERRPVWPIDFDARFYQSAPQDQQCNGYLQGGERLMVSGFCHNDALSFRIPSEKFQAVAVFNGKEEKINMPMYTLWIDTENKRIEATYTAAFPCQNREHLLTSSYLVELS</sequence>
<evidence type="ECO:0000313" key="5">
    <source>
        <dbReference type="Proteomes" id="UP000448038"/>
    </source>
</evidence>
<evidence type="ECO:0000313" key="4">
    <source>
        <dbReference type="Proteomes" id="UP000321787"/>
    </source>
</evidence>
<dbReference type="InterPro" id="IPR018683">
    <property type="entry name" value="DUF2169"/>
</dbReference>